<sequence>MDNLFSEIALLDVNQLLLRNIVSLAEPEESSFDDLSDNQADWSLAQKAASDVNPMGYSSFEPEIYRPFEEAEWFNAILWPFRHWQASRFSDGSFGVWYGSDAVETTVYETAFHWLRGFLADADLESESVVIRRQIFSVSCRAGILDFRPAVTSYPQLLHKTDYSVAQGVGSRLHREGHPGLVSFSVRHSGGLNYALLNPAVLSEPRHHSSLAYRLQNGIIEVEELSGVGLTQIPVDRF</sequence>
<keyword evidence="3" id="KW-1185">Reference proteome</keyword>
<dbReference type="RefSeq" id="WP_139456705.1">
    <property type="nucleotide sequence ID" value="NZ_VDCH01000008.1"/>
</dbReference>
<name>A0A5C4S7V7_CHLTI</name>
<dbReference type="OrthoDB" id="9795903at2"/>
<accession>A0A5C4S7V7</accession>
<dbReference type="Pfam" id="PF08808">
    <property type="entry name" value="RES"/>
    <property type="match status" value="1"/>
</dbReference>
<proteinExistence type="predicted"/>
<reference evidence="2 3" key="1">
    <citation type="submission" date="2019-05" db="EMBL/GenBank/DDBJ databases">
        <title>Draft Whole-Genome sequence of the green sulfur bacterium Chlorobaculum thiosulfatiphilum DSM 249.</title>
        <authorList>
            <person name="Meyer T.E."/>
            <person name="Kyndt J.A."/>
        </authorList>
    </citation>
    <scope>NUCLEOTIDE SEQUENCE [LARGE SCALE GENOMIC DNA]</scope>
    <source>
        <strain evidence="2 3">DSM 249</strain>
    </source>
</reference>
<evidence type="ECO:0000313" key="2">
    <source>
        <dbReference type="EMBL" id="TNJ39228.1"/>
    </source>
</evidence>
<dbReference type="Proteomes" id="UP000308271">
    <property type="component" value="Unassembled WGS sequence"/>
</dbReference>
<dbReference type="EMBL" id="VDCH01000008">
    <property type="protein sequence ID" value="TNJ39228.1"/>
    <property type="molecule type" value="Genomic_DNA"/>
</dbReference>
<feature type="domain" description="RES" evidence="1">
    <location>
        <begin position="80"/>
        <end position="208"/>
    </location>
</feature>
<evidence type="ECO:0000259" key="1">
    <source>
        <dbReference type="SMART" id="SM00953"/>
    </source>
</evidence>
<dbReference type="InterPro" id="IPR014914">
    <property type="entry name" value="RES_dom"/>
</dbReference>
<gene>
    <name evidence="2" type="ORF">FGF66_05665</name>
</gene>
<dbReference type="AlphaFoldDB" id="A0A5C4S7V7"/>
<organism evidence="2 3">
    <name type="scientific">Chlorobaculum thiosulfatiphilum</name>
    <name type="common">Chlorobium limicola f.sp. thiosulfatophilum</name>
    <dbReference type="NCBI Taxonomy" id="115852"/>
    <lineage>
        <taxon>Bacteria</taxon>
        <taxon>Pseudomonadati</taxon>
        <taxon>Chlorobiota</taxon>
        <taxon>Chlorobiia</taxon>
        <taxon>Chlorobiales</taxon>
        <taxon>Chlorobiaceae</taxon>
        <taxon>Chlorobaculum</taxon>
    </lineage>
</organism>
<dbReference type="SMART" id="SM00953">
    <property type="entry name" value="RES"/>
    <property type="match status" value="1"/>
</dbReference>
<protein>
    <submittedName>
        <fullName evidence="2">RES domain-containing protein</fullName>
    </submittedName>
</protein>
<evidence type="ECO:0000313" key="3">
    <source>
        <dbReference type="Proteomes" id="UP000308271"/>
    </source>
</evidence>
<comment type="caution">
    <text evidence="2">The sequence shown here is derived from an EMBL/GenBank/DDBJ whole genome shotgun (WGS) entry which is preliminary data.</text>
</comment>